<dbReference type="InParanoid" id="B4K057"/>
<dbReference type="InterPro" id="IPR021109">
    <property type="entry name" value="Peptidase_aspartic_dom_sf"/>
</dbReference>
<dbReference type="Gene3D" id="2.40.70.10">
    <property type="entry name" value="Acid Proteases"/>
    <property type="match status" value="1"/>
</dbReference>
<protein>
    <submittedName>
        <fullName evidence="1">GH12296</fullName>
    </submittedName>
</protein>
<name>B4K057_DROGR</name>
<keyword evidence="2" id="KW-1185">Reference proteome</keyword>
<proteinExistence type="predicted"/>
<evidence type="ECO:0000313" key="2">
    <source>
        <dbReference type="Proteomes" id="UP000001070"/>
    </source>
</evidence>
<dbReference type="EMBL" id="CH916389">
    <property type="protein sequence ID" value="EDV93994.1"/>
    <property type="molecule type" value="Genomic_DNA"/>
</dbReference>
<dbReference type="AlphaFoldDB" id="B4K057"/>
<dbReference type="Proteomes" id="UP000001070">
    <property type="component" value="Unassembled WGS sequence"/>
</dbReference>
<dbReference type="OrthoDB" id="8063929at2759"/>
<reference evidence="1 2" key="1">
    <citation type="journal article" date="2007" name="Nature">
        <title>Evolution of genes and genomes on the Drosophila phylogeny.</title>
        <authorList>
            <consortium name="Drosophila 12 Genomes Consortium"/>
            <person name="Clark A.G."/>
            <person name="Eisen M.B."/>
            <person name="Smith D.R."/>
            <person name="Bergman C.M."/>
            <person name="Oliver B."/>
            <person name="Markow T.A."/>
            <person name="Kaufman T.C."/>
            <person name="Kellis M."/>
            <person name="Gelbart W."/>
            <person name="Iyer V.N."/>
            <person name="Pollard D.A."/>
            <person name="Sackton T.B."/>
            <person name="Larracuente A.M."/>
            <person name="Singh N.D."/>
            <person name="Abad J.P."/>
            <person name="Abt D.N."/>
            <person name="Adryan B."/>
            <person name="Aguade M."/>
            <person name="Akashi H."/>
            <person name="Anderson W.W."/>
            <person name="Aquadro C.F."/>
            <person name="Ardell D.H."/>
            <person name="Arguello R."/>
            <person name="Artieri C.G."/>
            <person name="Barbash D.A."/>
            <person name="Barker D."/>
            <person name="Barsanti P."/>
            <person name="Batterham P."/>
            <person name="Batzoglou S."/>
            <person name="Begun D."/>
            <person name="Bhutkar A."/>
            <person name="Blanco E."/>
            <person name="Bosak S.A."/>
            <person name="Bradley R.K."/>
            <person name="Brand A.D."/>
            <person name="Brent M.R."/>
            <person name="Brooks A.N."/>
            <person name="Brown R.H."/>
            <person name="Butlin R.K."/>
            <person name="Caggese C."/>
            <person name="Calvi B.R."/>
            <person name="Bernardo de Carvalho A."/>
            <person name="Caspi A."/>
            <person name="Castrezana S."/>
            <person name="Celniker S.E."/>
            <person name="Chang J.L."/>
            <person name="Chapple C."/>
            <person name="Chatterji S."/>
            <person name="Chinwalla A."/>
            <person name="Civetta A."/>
            <person name="Clifton S.W."/>
            <person name="Comeron J.M."/>
            <person name="Costello J.C."/>
            <person name="Coyne J.A."/>
            <person name="Daub J."/>
            <person name="David R.G."/>
            <person name="Delcher A.L."/>
            <person name="Delehaunty K."/>
            <person name="Do C.B."/>
            <person name="Ebling H."/>
            <person name="Edwards K."/>
            <person name="Eickbush T."/>
            <person name="Evans J.D."/>
            <person name="Filipski A."/>
            <person name="Findeiss S."/>
            <person name="Freyhult E."/>
            <person name="Fulton L."/>
            <person name="Fulton R."/>
            <person name="Garcia A.C."/>
            <person name="Gardiner A."/>
            <person name="Garfield D.A."/>
            <person name="Garvin B.E."/>
            <person name="Gibson G."/>
            <person name="Gilbert D."/>
            <person name="Gnerre S."/>
            <person name="Godfrey J."/>
            <person name="Good R."/>
            <person name="Gotea V."/>
            <person name="Gravely B."/>
            <person name="Greenberg A.J."/>
            <person name="Griffiths-Jones S."/>
            <person name="Gross S."/>
            <person name="Guigo R."/>
            <person name="Gustafson E.A."/>
            <person name="Haerty W."/>
            <person name="Hahn M.W."/>
            <person name="Halligan D.L."/>
            <person name="Halpern A.L."/>
            <person name="Halter G.M."/>
            <person name="Han M.V."/>
            <person name="Heger A."/>
            <person name="Hillier L."/>
            <person name="Hinrichs A.S."/>
            <person name="Holmes I."/>
            <person name="Hoskins R.A."/>
            <person name="Hubisz M.J."/>
            <person name="Hultmark D."/>
            <person name="Huntley M.A."/>
            <person name="Jaffe D.B."/>
            <person name="Jagadeeshan S."/>
            <person name="Jeck W.R."/>
            <person name="Johnson J."/>
            <person name="Jones C.D."/>
            <person name="Jordan W.C."/>
            <person name="Karpen G.H."/>
            <person name="Kataoka E."/>
            <person name="Keightley P.D."/>
            <person name="Kheradpour P."/>
            <person name="Kirkness E.F."/>
            <person name="Koerich L.B."/>
            <person name="Kristiansen K."/>
            <person name="Kudrna D."/>
            <person name="Kulathinal R.J."/>
            <person name="Kumar S."/>
            <person name="Kwok R."/>
            <person name="Lander E."/>
            <person name="Langley C.H."/>
            <person name="Lapoint R."/>
            <person name="Lazzaro B.P."/>
            <person name="Lee S.J."/>
            <person name="Levesque L."/>
            <person name="Li R."/>
            <person name="Lin C.F."/>
            <person name="Lin M.F."/>
            <person name="Lindblad-Toh K."/>
            <person name="Llopart A."/>
            <person name="Long M."/>
            <person name="Low L."/>
            <person name="Lozovsky E."/>
            <person name="Lu J."/>
            <person name="Luo M."/>
            <person name="Machado C.A."/>
            <person name="Makalowski W."/>
            <person name="Marzo M."/>
            <person name="Matsuda M."/>
            <person name="Matzkin L."/>
            <person name="McAllister B."/>
            <person name="McBride C.S."/>
            <person name="McKernan B."/>
            <person name="McKernan K."/>
            <person name="Mendez-Lago M."/>
            <person name="Minx P."/>
            <person name="Mollenhauer M.U."/>
            <person name="Montooth K."/>
            <person name="Mount S.M."/>
            <person name="Mu X."/>
            <person name="Myers E."/>
            <person name="Negre B."/>
            <person name="Newfeld S."/>
            <person name="Nielsen R."/>
            <person name="Noor M.A."/>
            <person name="O'Grady P."/>
            <person name="Pachter L."/>
            <person name="Papaceit M."/>
            <person name="Parisi M.J."/>
            <person name="Parisi M."/>
            <person name="Parts L."/>
            <person name="Pedersen J.S."/>
            <person name="Pesole G."/>
            <person name="Phillippy A.M."/>
            <person name="Ponting C.P."/>
            <person name="Pop M."/>
            <person name="Porcelli D."/>
            <person name="Powell J.R."/>
            <person name="Prohaska S."/>
            <person name="Pruitt K."/>
            <person name="Puig M."/>
            <person name="Quesneville H."/>
            <person name="Ram K.R."/>
            <person name="Rand D."/>
            <person name="Rasmussen M.D."/>
            <person name="Reed L.K."/>
            <person name="Reenan R."/>
            <person name="Reily A."/>
            <person name="Remington K.A."/>
            <person name="Rieger T.T."/>
            <person name="Ritchie M.G."/>
            <person name="Robin C."/>
            <person name="Rogers Y.H."/>
            <person name="Rohde C."/>
            <person name="Rozas J."/>
            <person name="Rubenfield M.J."/>
            <person name="Ruiz A."/>
            <person name="Russo S."/>
            <person name="Salzberg S.L."/>
            <person name="Sanchez-Gracia A."/>
            <person name="Saranga D.J."/>
            <person name="Sato H."/>
            <person name="Schaeffer S.W."/>
            <person name="Schatz M.C."/>
            <person name="Schlenke T."/>
            <person name="Schwartz R."/>
            <person name="Segarra C."/>
            <person name="Singh R.S."/>
            <person name="Sirot L."/>
            <person name="Sirota M."/>
            <person name="Sisneros N.B."/>
            <person name="Smith C.D."/>
            <person name="Smith T.F."/>
            <person name="Spieth J."/>
            <person name="Stage D.E."/>
            <person name="Stark A."/>
            <person name="Stephan W."/>
            <person name="Strausberg R.L."/>
            <person name="Strempel S."/>
            <person name="Sturgill D."/>
            <person name="Sutton G."/>
            <person name="Sutton G.G."/>
            <person name="Tao W."/>
            <person name="Teichmann S."/>
            <person name="Tobari Y.N."/>
            <person name="Tomimura Y."/>
            <person name="Tsolas J.M."/>
            <person name="Valente V.L."/>
            <person name="Venter E."/>
            <person name="Venter J.C."/>
            <person name="Vicario S."/>
            <person name="Vieira F.G."/>
            <person name="Vilella A.J."/>
            <person name="Villasante A."/>
            <person name="Walenz B."/>
            <person name="Wang J."/>
            <person name="Wasserman M."/>
            <person name="Watts T."/>
            <person name="Wilson D."/>
            <person name="Wilson R.K."/>
            <person name="Wing R.A."/>
            <person name="Wolfner M.F."/>
            <person name="Wong A."/>
            <person name="Wong G.K."/>
            <person name="Wu C.I."/>
            <person name="Wu G."/>
            <person name="Yamamoto D."/>
            <person name="Yang H.P."/>
            <person name="Yang S.P."/>
            <person name="Yorke J.A."/>
            <person name="Yoshida K."/>
            <person name="Zdobnov E."/>
            <person name="Zhang P."/>
            <person name="Zhang Y."/>
            <person name="Zimin A.V."/>
            <person name="Baldwin J."/>
            <person name="Abdouelleil A."/>
            <person name="Abdulkadir J."/>
            <person name="Abebe A."/>
            <person name="Abera B."/>
            <person name="Abreu J."/>
            <person name="Acer S.C."/>
            <person name="Aftuck L."/>
            <person name="Alexander A."/>
            <person name="An P."/>
            <person name="Anderson E."/>
            <person name="Anderson S."/>
            <person name="Arachi H."/>
            <person name="Azer M."/>
            <person name="Bachantsang P."/>
            <person name="Barry A."/>
            <person name="Bayul T."/>
            <person name="Berlin A."/>
            <person name="Bessette D."/>
            <person name="Bloom T."/>
            <person name="Blye J."/>
            <person name="Boguslavskiy L."/>
            <person name="Bonnet C."/>
            <person name="Boukhgalter B."/>
            <person name="Bourzgui I."/>
            <person name="Brown A."/>
            <person name="Cahill P."/>
            <person name="Channer S."/>
            <person name="Cheshatsang Y."/>
            <person name="Chuda L."/>
            <person name="Citroen M."/>
            <person name="Collymore A."/>
            <person name="Cooke P."/>
            <person name="Costello M."/>
            <person name="D'Aco K."/>
            <person name="Daza R."/>
            <person name="De Haan G."/>
            <person name="DeGray S."/>
            <person name="DeMaso C."/>
            <person name="Dhargay N."/>
            <person name="Dooley K."/>
            <person name="Dooley E."/>
            <person name="Doricent M."/>
            <person name="Dorje P."/>
            <person name="Dorjee K."/>
            <person name="Dupes A."/>
            <person name="Elong R."/>
            <person name="Falk J."/>
            <person name="Farina A."/>
            <person name="Faro S."/>
            <person name="Ferguson D."/>
            <person name="Fisher S."/>
            <person name="Foley C.D."/>
            <person name="Franke A."/>
            <person name="Friedrich D."/>
            <person name="Gadbois L."/>
            <person name="Gearin G."/>
            <person name="Gearin C.R."/>
            <person name="Giannoukos G."/>
            <person name="Goode T."/>
            <person name="Graham J."/>
            <person name="Grandbois E."/>
            <person name="Grewal S."/>
            <person name="Gyaltsen K."/>
            <person name="Hafez N."/>
            <person name="Hagos B."/>
            <person name="Hall J."/>
            <person name="Henson C."/>
            <person name="Hollinger A."/>
            <person name="Honan T."/>
            <person name="Huard M.D."/>
            <person name="Hughes L."/>
            <person name="Hurhula B."/>
            <person name="Husby M.E."/>
            <person name="Kamat A."/>
            <person name="Kanga B."/>
            <person name="Kashin S."/>
            <person name="Khazanovich D."/>
            <person name="Kisner P."/>
            <person name="Lance K."/>
            <person name="Lara M."/>
            <person name="Lee W."/>
            <person name="Lennon N."/>
            <person name="Letendre F."/>
            <person name="LeVine R."/>
            <person name="Lipovsky A."/>
            <person name="Liu X."/>
            <person name="Liu J."/>
            <person name="Liu S."/>
            <person name="Lokyitsang T."/>
            <person name="Lokyitsang Y."/>
            <person name="Lubonja R."/>
            <person name="Lui A."/>
            <person name="MacDonald P."/>
            <person name="Magnisalis V."/>
            <person name="Maru K."/>
            <person name="Matthews C."/>
            <person name="McCusker W."/>
            <person name="McDonough S."/>
            <person name="Mehta T."/>
            <person name="Meldrim J."/>
            <person name="Meneus L."/>
            <person name="Mihai O."/>
            <person name="Mihalev A."/>
            <person name="Mihova T."/>
            <person name="Mittelman R."/>
            <person name="Mlenga V."/>
            <person name="Montmayeur A."/>
            <person name="Mulrain L."/>
            <person name="Navidi A."/>
            <person name="Naylor J."/>
            <person name="Negash T."/>
            <person name="Nguyen T."/>
            <person name="Nguyen N."/>
            <person name="Nicol R."/>
            <person name="Norbu C."/>
            <person name="Norbu N."/>
            <person name="Novod N."/>
            <person name="O'Neill B."/>
            <person name="Osman S."/>
            <person name="Markiewicz E."/>
            <person name="Oyono O.L."/>
            <person name="Patti C."/>
            <person name="Phunkhang P."/>
            <person name="Pierre F."/>
            <person name="Priest M."/>
            <person name="Raghuraman S."/>
            <person name="Rege F."/>
            <person name="Reyes R."/>
            <person name="Rise C."/>
            <person name="Rogov P."/>
            <person name="Ross K."/>
            <person name="Ryan E."/>
            <person name="Settipalli S."/>
            <person name="Shea T."/>
            <person name="Sherpa N."/>
            <person name="Shi L."/>
            <person name="Shih D."/>
            <person name="Sparrow T."/>
            <person name="Spaulding J."/>
            <person name="Stalker J."/>
            <person name="Stange-Thomann N."/>
            <person name="Stavropoulos S."/>
            <person name="Stone C."/>
            <person name="Strader C."/>
            <person name="Tesfaye S."/>
            <person name="Thomson T."/>
            <person name="Thoulutsang Y."/>
            <person name="Thoulutsang D."/>
            <person name="Topham K."/>
            <person name="Topping I."/>
            <person name="Tsamla T."/>
            <person name="Vassiliev H."/>
            <person name="Vo A."/>
            <person name="Wangchuk T."/>
            <person name="Wangdi T."/>
            <person name="Weiand M."/>
            <person name="Wilkinson J."/>
            <person name="Wilson A."/>
            <person name="Yadav S."/>
            <person name="Young G."/>
            <person name="Yu Q."/>
            <person name="Zembek L."/>
            <person name="Zhong D."/>
            <person name="Zimmer A."/>
            <person name="Zwirko Z."/>
            <person name="Jaffe D.B."/>
            <person name="Alvarez P."/>
            <person name="Brockman W."/>
            <person name="Butler J."/>
            <person name="Chin C."/>
            <person name="Gnerre S."/>
            <person name="Grabherr M."/>
            <person name="Kleber M."/>
            <person name="Mauceli E."/>
            <person name="MacCallum I."/>
        </authorList>
    </citation>
    <scope>NUCLEOTIDE SEQUENCE [LARGE SCALE GENOMIC DNA]</scope>
    <source>
        <strain evidence="2">Tucson 15287-2541.00</strain>
    </source>
</reference>
<dbReference type="STRING" id="7222.B4K057"/>
<accession>B4K057</accession>
<dbReference type="PhylomeDB" id="B4K057"/>
<dbReference type="HOGENOM" id="CLU_1505003_0_0_1"/>
<sequence length="179" mass="20119">MKSETDSSLFTKVWISNKKLNGLLDTVSLLMGGHGGADLVKELGLDLHKACSTIQTAGGSPHRIMGKIRTAVTYNGITKDIDLFVCPSLRQPLYLGVDFWRRFGLAPHIEGVEGDVEVVDKIELEQFSKSHPTEPHNLSREKQEQLDRVKANGDRSLNLVQAGHRWKNTKFDLSRIHYR</sequence>
<evidence type="ECO:0000313" key="1">
    <source>
        <dbReference type="EMBL" id="EDV93994.1"/>
    </source>
</evidence>
<gene>
    <name evidence="1" type="primary">Dgri\GH12296</name>
    <name evidence="1" type="ORF">Dgri_GH12296</name>
</gene>
<organism evidence="2">
    <name type="scientific">Drosophila grimshawi</name>
    <name type="common">Hawaiian fruit fly</name>
    <name type="synonym">Idiomyia grimshawi</name>
    <dbReference type="NCBI Taxonomy" id="7222"/>
    <lineage>
        <taxon>Eukaryota</taxon>
        <taxon>Metazoa</taxon>
        <taxon>Ecdysozoa</taxon>
        <taxon>Arthropoda</taxon>
        <taxon>Hexapoda</taxon>
        <taxon>Insecta</taxon>
        <taxon>Pterygota</taxon>
        <taxon>Neoptera</taxon>
        <taxon>Endopterygota</taxon>
        <taxon>Diptera</taxon>
        <taxon>Brachycera</taxon>
        <taxon>Muscomorpha</taxon>
        <taxon>Ephydroidea</taxon>
        <taxon>Drosophilidae</taxon>
        <taxon>Drosophila</taxon>
        <taxon>Hawaiian Drosophila</taxon>
    </lineage>
</organism>